<evidence type="ECO:0000256" key="1">
    <source>
        <dbReference type="ARBA" id="ARBA00004651"/>
    </source>
</evidence>
<evidence type="ECO:0000313" key="8">
    <source>
        <dbReference type="EMBL" id="MDQ0441225.1"/>
    </source>
</evidence>
<proteinExistence type="inferred from homology"/>
<dbReference type="Pfam" id="PF00528">
    <property type="entry name" value="BPD_transp_1"/>
    <property type="match status" value="1"/>
</dbReference>
<comment type="caution">
    <text evidence="8">The sequence shown here is derived from an EMBL/GenBank/DDBJ whole genome shotgun (WGS) entry which is preliminary data.</text>
</comment>
<feature type="transmembrane region" description="Helical" evidence="5">
    <location>
        <begin position="214"/>
        <end position="238"/>
    </location>
</feature>
<dbReference type="Proteomes" id="UP001236369">
    <property type="component" value="Unassembled WGS sequence"/>
</dbReference>
<keyword evidence="9" id="KW-1185">Reference proteome</keyword>
<organism evidence="8 9">
    <name type="scientific">Methylobacterium persicinum</name>
    <dbReference type="NCBI Taxonomy" id="374426"/>
    <lineage>
        <taxon>Bacteria</taxon>
        <taxon>Pseudomonadati</taxon>
        <taxon>Pseudomonadota</taxon>
        <taxon>Alphaproteobacteria</taxon>
        <taxon>Hyphomicrobiales</taxon>
        <taxon>Methylobacteriaceae</taxon>
        <taxon>Methylobacterium</taxon>
    </lineage>
</organism>
<evidence type="ECO:0000256" key="4">
    <source>
        <dbReference type="ARBA" id="ARBA00023136"/>
    </source>
</evidence>
<feature type="transmembrane region" description="Helical" evidence="5">
    <location>
        <begin position="376"/>
        <end position="398"/>
    </location>
</feature>
<dbReference type="PANTHER" id="PTHR30325">
    <property type="entry name" value="MEMBRANE COMPONENT OF ABC TRANSPORTER"/>
    <property type="match status" value="1"/>
</dbReference>
<gene>
    <name evidence="8" type="ORF">QO016_000702</name>
</gene>
<feature type="domain" description="ABC transmembrane type-1" evidence="7">
    <location>
        <begin position="210"/>
        <end position="399"/>
    </location>
</feature>
<dbReference type="Gene3D" id="1.10.3720.10">
    <property type="entry name" value="MetI-like"/>
    <property type="match status" value="1"/>
</dbReference>
<evidence type="ECO:0000256" key="5">
    <source>
        <dbReference type="RuleBase" id="RU363032"/>
    </source>
</evidence>
<sequence>MNDAAPPPRGTTVAAPMPGAQPMPLRPDERPSADVRPEFGPPPAAPLIRGGLSPLNRRRLANFRSNRLGSWSFLIFMALFVISLFAELIANDRPIFVSYKGEWLTPVFVDYPEEKFGGFLAVTDFRSEEIRKEIAANGWAIWPPIPFSYDTINENLPTPSPSPPTWMLSDAQCRPVAERLGGTTCADIPWHWLGTDNTTRDVLARVIYGFRISVLFGLILAAVSSAIGVLAGAVQGYFGGWVDLAFQRFIEVWGGIPTLYLIIIISAFIAPGFFVLLGIMLLFSWVALVSVVRAEFLRARNFEYVRAARALGLSNVRIMRVHLLPNAMVATLTFLPFILNGSITTLTSLDFLGFGLPPGSPSLGELLAQGKDNLTAPWLGLTGFAVIAAMLSLLVFAGEAVRDAFDPRKTFA</sequence>
<evidence type="ECO:0000256" key="6">
    <source>
        <dbReference type="SAM" id="MobiDB-lite"/>
    </source>
</evidence>
<evidence type="ECO:0000256" key="3">
    <source>
        <dbReference type="ARBA" id="ARBA00022989"/>
    </source>
</evidence>
<dbReference type="PANTHER" id="PTHR30325:SF0">
    <property type="entry name" value="INNER MEMBRANE ABC TRANSPORTER PERMEASE PROTEIN YEJE"/>
    <property type="match status" value="1"/>
</dbReference>
<keyword evidence="2 5" id="KW-0812">Transmembrane</keyword>
<evidence type="ECO:0000259" key="7">
    <source>
        <dbReference type="PROSITE" id="PS50928"/>
    </source>
</evidence>
<feature type="transmembrane region" description="Helical" evidence="5">
    <location>
        <begin position="327"/>
        <end position="356"/>
    </location>
</feature>
<protein>
    <submittedName>
        <fullName evidence="8">Microcin C transport system permease protein</fullName>
    </submittedName>
</protein>
<evidence type="ECO:0000256" key="2">
    <source>
        <dbReference type="ARBA" id="ARBA00022692"/>
    </source>
</evidence>
<evidence type="ECO:0000313" key="9">
    <source>
        <dbReference type="Proteomes" id="UP001236369"/>
    </source>
</evidence>
<dbReference type="PROSITE" id="PS50928">
    <property type="entry name" value="ABC_TM1"/>
    <property type="match status" value="1"/>
</dbReference>
<dbReference type="CDD" id="cd06261">
    <property type="entry name" value="TM_PBP2"/>
    <property type="match status" value="1"/>
</dbReference>
<comment type="subcellular location">
    <subcellularLocation>
        <location evidence="1 5">Cell membrane</location>
        <topology evidence="1 5">Multi-pass membrane protein</topology>
    </subcellularLocation>
</comment>
<keyword evidence="3 5" id="KW-1133">Transmembrane helix</keyword>
<feature type="transmembrane region" description="Helical" evidence="5">
    <location>
        <begin position="68"/>
        <end position="90"/>
    </location>
</feature>
<accession>A0ABU0HG06</accession>
<feature type="compositionally biased region" description="Basic and acidic residues" evidence="6">
    <location>
        <begin position="26"/>
        <end position="36"/>
    </location>
</feature>
<dbReference type="SUPFAM" id="SSF161098">
    <property type="entry name" value="MetI-like"/>
    <property type="match status" value="1"/>
</dbReference>
<keyword evidence="4 5" id="KW-0472">Membrane</keyword>
<feature type="region of interest" description="Disordered" evidence="6">
    <location>
        <begin position="1"/>
        <end position="36"/>
    </location>
</feature>
<dbReference type="InterPro" id="IPR035906">
    <property type="entry name" value="MetI-like_sf"/>
</dbReference>
<dbReference type="InterPro" id="IPR000515">
    <property type="entry name" value="MetI-like"/>
</dbReference>
<dbReference type="EMBL" id="JAUSVV010000001">
    <property type="protein sequence ID" value="MDQ0441225.1"/>
    <property type="molecule type" value="Genomic_DNA"/>
</dbReference>
<comment type="similarity">
    <text evidence="5">Belongs to the binding-protein-dependent transport system permease family.</text>
</comment>
<feature type="transmembrane region" description="Helical" evidence="5">
    <location>
        <begin position="258"/>
        <end position="291"/>
    </location>
</feature>
<keyword evidence="5" id="KW-0813">Transport</keyword>
<reference evidence="8 9" key="1">
    <citation type="submission" date="2023-07" db="EMBL/GenBank/DDBJ databases">
        <title>Genomic Encyclopedia of Type Strains, Phase IV (KMG-IV): sequencing the most valuable type-strain genomes for metagenomic binning, comparative biology and taxonomic classification.</title>
        <authorList>
            <person name="Goeker M."/>
        </authorList>
    </citation>
    <scope>NUCLEOTIDE SEQUENCE [LARGE SCALE GENOMIC DNA]</scope>
    <source>
        <strain evidence="8 9">DSM 19562</strain>
    </source>
</reference>
<name>A0ABU0HG06_9HYPH</name>